<dbReference type="InterPro" id="IPR055199">
    <property type="entry name" value="Hda_lid"/>
</dbReference>
<evidence type="ECO:0000259" key="1">
    <source>
        <dbReference type="Pfam" id="PF00308"/>
    </source>
</evidence>
<dbReference type="Pfam" id="PF22688">
    <property type="entry name" value="Hda_lid"/>
    <property type="match status" value="1"/>
</dbReference>
<dbReference type="Gene3D" id="1.10.8.60">
    <property type="match status" value="1"/>
</dbReference>
<dbReference type="Proteomes" id="UP001204851">
    <property type="component" value="Unassembled WGS sequence"/>
</dbReference>
<dbReference type="SUPFAM" id="SSF52540">
    <property type="entry name" value="P-loop containing nucleoside triphosphate hydrolases"/>
    <property type="match status" value="1"/>
</dbReference>
<evidence type="ECO:0000259" key="2">
    <source>
        <dbReference type="Pfam" id="PF22688"/>
    </source>
</evidence>
<dbReference type="NCBIfam" id="TIGR03420">
    <property type="entry name" value="DnaA_homol_Hda"/>
    <property type="match status" value="1"/>
</dbReference>
<dbReference type="EMBL" id="JAMXMC010000004">
    <property type="protein sequence ID" value="MCO5976741.1"/>
    <property type="molecule type" value="Genomic_DNA"/>
</dbReference>
<dbReference type="InterPro" id="IPR027417">
    <property type="entry name" value="P-loop_NTPase"/>
</dbReference>
<evidence type="ECO:0000313" key="4">
    <source>
        <dbReference type="Proteomes" id="UP001204851"/>
    </source>
</evidence>
<dbReference type="PANTHER" id="PTHR30050">
    <property type="entry name" value="CHROMOSOMAL REPLICATION INITIATOR PROTEIN DNAA"/>
    <property type="match status" value="1"/>
</dbReference>
<dbReference type="Pfam" id="PF00308">
    <property type="entry name" value="Bac_DnaA"/>
    <property type="match status" value="1"/>
</dbReference>
<keyword evidence="4" id="KW-1185">Reference proteome</keyword>
<protein>
    <submittedName>
        <fullName evidence="3">DnaA regulatory inactivator Hda</fullName>
    </submittedName>
</protein>
<feature type="domain" description="Hda lid" evidence="2">
    <location>
        <begin position="153"/>
        <end position="217"/>
    </location>
</feature>
<accession>A0ABT1BKK6</accession>
<comment type="caution">
    <text evidence="3">The sequence shown here is derived from an EMBL/GenBank/DDBJ whole genome shotgun (WGS) entry which is preliminary data.</text>
</comment>
<feature type="domain" description="Chromosomal replication initiator protein DnaA ATPAse" evidence="1">
    <location>
        <begin position="10"/>
        <end position="65"/>
    </location>
</feature>
<dbReference type="InterPro" id="IPR013317">
    <property type="entry name" value="DnaA_dom"/>
</dbReference>
<dbReference type="Gene3D" id="3.40.50.300">
    <property type="entry name" value="P-loop containing nucleotide triphosphate hydrolases"/>
    <property type="match status" value="1"/>
</dbReference>
<proteinExistence type="predicted"/>
<name>A0ABT1BKK6_9BURK</name>
<dbReference type="InterPro" id="IPR017788">
    <property type="entry name" value="Hda"/>
</dbReference>
<evidence type="ECO:0000313" key="3">
    <source>
        <dbReference type="EMBL" id="MCO5976741.1"/>
    </source>
</evidence>
<organism evidence="3 4">
    <name type="scientific">Ideonella oryzae</name>
    <dbReference type="NCBI Taxonomy" id="2937441"/>
    <lineage>
        <taxon>Bacteria</taxon>
        <taxon>Pseudomonadati</taxon>
        <taxon>Pseudomonadota</taxon>
        <taxon>Betaproteobacteria</taxon>
        <taxon>Burkholderiales</taxon>
        <taxon>Sphaerotilaceae</taxon>
        <taxon>Ideonella</taxon>
    </lineage>
</organism>
<sequence>MRQLPLAIGLETEQDFDAFVVGDNALVVDSLRHAVLPGAPVYLHGPGGVGKTHLLAAWAHQVREQGGRVGWFDAEDPLDWPFDEGWSLIVIDGAERLDPARQHAAFMLFVEAATHGIQVAAAGRLPPVNLEVREDLRTRFGWGPVFAVQPLPDAAVRQVLADEARRRGLRLSPEVLDHLLTHFSRDLGSLMGLLQRLDRFSLAQGRAVTVPLLKKMLAEAPETLE</sequence>
<gene>
    <name evidence="3" type="primary">hda</name>
    <name evidence="3" type="ORF">M0L44_08470</name>
</gene>
<reference evidence="3 4" key="1">
    <citation type="submission" date="2022-06" db="EMBL/GenBank/DDBJ databases">
        <title>Ideonella sp. NS12-5 Genome sequencing and assembly.</title>
        <authorList>
            <person name="Jung Y."/>
        </authorList>
    </citation>
    <scope>NUCLEOTIDE SEQUENCE [LARGE SCALE GENOMIC DNA]</scope>
    <source>
        <strain evidence="3 4">NS12-5</strain>
    </source>
</reference>
<dbReference type="PANTHER" id="PTHR30050:SF5">
    <property type="entry name" value="DNAA REGULATORY INACTIVATOR HDA"/>
    <property type="match status" value="1"/>
</dbReference>
<dbReference type="RefSeq" id="WP_252769195.1">
    <property type="nucleotide sequence ID" value="NZ_JAMXMC010000004.1"/>
</dbReference>